<dbReference type="GO" id="GO:0000978">
    <property type="term" value="F:RNA polymerase II cis-regulatory region sequence-specific DNA binding"/>
    <property type="evidence" value="ECO:0007669"/>
    <property type="project" value="TreeGrafter"/>
</dbReference>
<keyword evidence="1" id="KW-0479">Metal-binding</keyword>
<sequence>MLVFLEIRSPARLPRGADVVWPQNKIYLPPITVLSWSFTFSFRYDSDDSTPERPLPRIPPLRPVLFYALLSLTMQLPSDVYYSPTAESHMDMKLLEEIEPQVVRVMEMKETSAKKEPKPKNHPCEQCLKEGKLCAFSRRPDLTRHISSVHKKDKPFKCSWPRCKSAFSQKASLATHRNTHNKRASDFQNHLYANHNIAKGSINTAEYRWSIDTSLESLEEKPQFKRPGMNGIAMRRSHPPPRARGAVVKAAEPVVAVSDIKRDDTDTPFYDASRSCSSYPTTPALTMHSLSPSPSSQGVDSPQASPYAHCSGNALGMVFGTGEQIPWARPQVISRTSSAASCLGSGSPMLTRPSSAPSVKTECYTPDFSTMLGVDQKLFAPYAVDGSPYMHDPRGQAYYPTPQTFLGPYAHHNGQAMSYRPQLQQYLPGGLGISHTIRSRAHAPAWSSQESFN</sequence>
<dbReference type="PANTHER" id="PTHR19818">
    <property type="entry name" value="ZINC FINGER PROTEIN ZIC AND GLI"/>
    <property type="match status" value="1"/>
</dbReference>
<evidence type="ECO:0000256" key="1">
    <source>
        <dbReference type="ARBA" id="ARBA00022723"/>
    </source>
</evidence>
<dbReference type="GO" id="GO:0045944">
    <property type="term" value="P:positive regulation of transcription by RNA polymerase II"/>
    <property type="evidence" value="ECO:0007669"/>
    <property type="project" value="UniProtKB-ARBA"/>
</dbReference>
<evidence type="ECO:0000256" key="5">
    <source>
        <dbReference type="PROSITE-ProRule" id="PRU00042"/>
    </source>
</evidence>
<feature type="region of interest" description="Disordered" evidence="6">
    <location>
        <begin position="225"/>
        <end position="246"/>
    </location>
</feature>
<gene>
    <name evidence="8" type="primary">G4MUB2</name>
</gene>
<evidence type="ECO:0000256" key="6">
    <source>
        <dbReference type="SAM" id="MobiDB-lite"/>
    </source>
</evidence>
<dbReference type="PANTHER" id="PTHR19818:SF139">
    <property type="entry name" value="PAIR-RULE PROTEIN ODD-PAIRED"/>
    <property type="match status" value="1"/>
</dbReference>
<dbReference type="SUPFAM" id="SSF57667">
    <property type="entry name" value="beta-beta-alpha zinc fingers"/>
    <property type="match status" value="1"/>
</dbReference>
<dbReference type="GO" id="GO:0008270">
    <property type="term" value="F:zinc ion binding"/>
    <property type="evidence" value="ECO:0007669"/>
    <property type="project" value="UniProtKB-KW"/>
</dbReference>
<proteinExistence type="predicted"/>
<reference evidence="8" key="1">
    <citation type="submission" date="2019-10" db="EMBL/GenBank/DDBJ databases">
        <authorList>
            <person name="Nor Muhammad N."/>
        </authorList>
    </citation>
    <scope>NUCLEOTIDE SEQUENCE</scope>
</reference>
<dbReference type="Gene3D" id="3.30.160.60">
    <property type="entry name" value="Classic Zinc Finger"/>
    <property type="match status" value="1"/>
</dbReference>
<dbReference type="InterPro" id="IPR013087">
    <property type="entry name" value="Znf_C2H2_type"/>
</dbReference>
<keyword evidence="3 5" id="KW-0863">Zinc-finger</keyword>
<evidence type="ECO:0000256" key="3">
    <source>
        <dbReference type="ARBA" id="ARBA00022771"/>
    </source>
</evidence>
<dbReference type="EMBL" id="LR728915">
    <property type="protein sequence ID" value="VWP00892.1"/>
    <property type="molecule type" value="Genomic_DNA"/>
</dbReference>
<accession>A0A5K1K5F5</accession>
<protein>
    <submittedName>
        <fullName evidence="8">Velvet complex subunit B</fullName>
    </submittedName>
</protein>
<dbReference type="SMART" id="SM00355">
    <property type="entry name" value="ZnF_C2H2"/>
    <property type="match status" value="2"/>
</dbReference>
<evidence type="ECO:0000313" key="8">
    <source>
        <dbReference type="EMBL" id="VWP00892.1"/>
    </source>
</evidence>
<organism evidence="8">
    <name type="scientific">Ganoderma boninense</name>
    <dbReference type="NCBI Taxonomy" id="34458"/>
    <lineage>
        <taxon>Eukaryota</taxon>
        <taxon>Fungi</taxon>
        <taxon>Dikarya</taxon>
        <taxon>Basidiomycota</taxon>
        <taxon>Agaricomycotina</taxon>
        <taxon>Agaricomycetes</taxon>
        <taxon>Polyporales</taxon>
        <taxon>Polyporaceae</taxon>
        <taxon>Ganoderma</taxon>
    </lineage>
</organism>
<evidence type="ECO:0000256" key="4">
    <source>
        <dbReference type="ARBA" id="ARBA00022833"/>
    </source>
</evidence>
<evidence type="ECO:0000259" key="7">
    <source>
        <dbReference type="PROSITE" id="PS50157"/>
    </source>
</evidence>
<keyword evidence="2" id="KW-0677">Repeat</keyword>
<dbReference type="GO" id="GO:0005634">
    <property type="term" value="C:nucleus"/>
    <property type="evidence" value="ECO:0007669"/>
    <property type="project" value="UniProtKB-ARBA"/>
</dbReference>
<keyword evidence="4" id="KW-0862">Zinc</keyword>
<dbReference type="GO" id="GO:0000981">
    <property type="term" value="F:DNA-binding transcription factor activity, RNA polymerase II-specific"/>
    <property type="evidence" value="ECO:0007669"/>
    <property type="project" value="TreeGrafter"/>
</dbReference>
<dbReference type="AlphaFoldDB" id="A0A5K1K5F5"/>
<dbReference type="PROSITE" id="PS00028">
    <property type="entry name" value="ZINC_FINGER_C2H2_1"/>
    <property type="match status" value="1"/>
</dbReference>
<name>A0A5K1K5F5_9APHY</name>
<dbReference type="InterPro" id="IPR036236">
    <property type="entry name" value="Znf_C2H2_sf"/>
</dbReference>
<evidence type="ECO:0000256" key="2">
    <source>
        <dbReference type="ARBA" id="ARBA00022737"/>
    </source>
</evidence>
<feature type="domain" description="C2H2-type" evidence="7">
    <location>
        <begin position="156"/>
        <end position="185"/>
    </location>
</feature>
<dbReference type="PROSITE" id="PS50157">
    <property type="entry name" value="ZINC_FINGER_C2H2_2"/>
    <property type="match status" value="1"/>
</dbReference>
<dbReference type="InterPro" id="IPR050329">
    <property type="entry name" value="GLI_C2H2-zinc-finger"/>
</dbReference>